<feature type="compositionally biased region" description="Polar residues" evidence="2">
    <location>
        <begin position="270"/>
        <end position="280"/>
    </location>
</feature>
<gene>
    <name evidence="3" type="ORF">LITE_LOCUS25352</name>
</gene>
<feature type="region of interest" description="Disordered" evidence="2">
    <location>
        <begin position="163"/>
        <end position="293"/>
    </location>
</feature>
<dbReference type="EMBL" id="CAMGYJ010000006">
    <property type="protein sequence ID" value="CAI0437142.1"/>
    <property type="molecule type" value="Genomic_DNA"/>
</dbReference>
<organism evidence="3 4">
    <name type="scientific">Linum tenue</name>
    <dbReference type="NCBI Taxonomy" id="586396"/>
    <lineage>
        <taxon>Eukaryota</taxon>
        <taxon>Viridiplantae</taxon>
        <taxon>Streptophyta</taxon>
        <taxon>Embryophyta</taxon>
        <taxon>Tracheophyta</taxon>
        <taxon>Spermatophyta</taxon>
        <taxon>Magnoliopsida</taxon>
        <taxon>eudicotyledons</taxon>
        <taxon>Gunneridae</taxon>
        <taxon>Pentapetalae</taxon>
        <taxon>rosids</taxon>
        <taxon>fabids</taxon>
        <taxon>Malpighiales</taxon>
        <taxon>Linaceae</taxon>
        <taxon>Linum</taxon>
    </lineage>
</organism>
<feature type="coiled-coil region" evidence="1">
    <location>
        <begin position="120"/>
        <end position="147"/>
    </location>
</feature>
<feature type="compositionally biased region" description="Basic and acidic residues" evidence="2">
    <location>
        <begin position="166"/>
        <end position="185"/>
    </location>
</feature>
<evidence type="ECO:0000256" key="2">
    <source>
        <dbReference type="SAM" id="MobiDB-lite"/>
    </source>
</evidence>
<dbReference type="PANTHER" id="PTHR34786">
    <property type="entry name" value="OS09G0504900 PROTEIN"/>
    <property type="match status" value="1"/>
</dbReference>
<feature type="compositionally biased region" description="Low complexity" evidence="2">
    <location>
        <begin position="222"/>
        <end position="241"/>
    </location>
</feature>
<dbReference type="Proteomes" id="UP001154282">
    <property type="component" value="Unassembled WGS sequence"/>
</dbReference>
<reference evidence="3" key="1">
    <citation type="submission" date="2022-08" db="EMBL/GenBank/DDBJ databases">
        <authorList>
            <person name="Gutierrez-Valencia J."/>
        </authorList>
    </citation>
    <scope>NUCLEOTIDE SEQUENCE</scope>
</reference>
<sequence>MYLLESLKWRQTDSGVPNFLERLLGAARLLSQVSILLARSFFMEFCLAVLALLARLRVLVQQILLDVVSLSNTVSSIAQNKQSVKVNQKGIEVFREYYPTNKEFTTLECVWKVDKFVLLERVQKTEVKEDEETIKDANNERKAIRYRSIKAFLREINDDDDDDVEKMEVEHPAKEDPSLVKKDEGLTAGSPIPKESEHQEQGDGIEMEDDFRASPGKGGVVNATSSSSPAAETSTPNSSSSRQVAFVSVKRPAAPPTSAAGAFIAVKRPATSTSNVNTPAHSRDSGKEADGKEDSLFNLLTDGANLKSSLF</sequence>
<feature type="compositionally biased region" description="Basic and acidic residues" evidence="2">
    <location>
        <begin position="281"/>
        <end position="293"/>
    </location>
</feature>
<protein>
    <submittedName>
        <fullName evidence="3">Uncharacterized protein</fullName>
    </submittedName>
</protein>
<dbReference type="PANTHER" id="PTHR34786:SF1">
    <property type="entry name" value="OS09G0504900 PROTEIN"/>
    <property type="match status" value="1"/>
</dbReference>
<keyword evidence="1" id="KW-0175">Coiled coil</keyword>
<comment type="caution">
    <text evidence="3">The sequence shown here is derived from an EMBL/GenBank/DDBJ whole genome shotgun (WGS) entry which is preliminary data.</text>
</comment>
<dbReference type="AlphaFoldDB" id="A0AAV0LRJ2"/>
<evidence type="ECO:0000313" key="4">
    <source>
        <dbReference type="Proteomes" id="UP001154282"/>
    </source>
</evidence>
<keyword evidence="4" id="KW-1185">Reference proteome</keyword>
<evidence type="ECO:0000256" key="1">
    <source>
        <dbReference type="SAM" id="Coils"/>
    </source>
</evidence>
<proteinExistence type="predicted"/>
<accession>A0AAV0LRJ2</accession>
<name>A0AAV0LRJ2_9ROSI</name>
<evidence type="ECO:0000313" key="3">
    <source>
        <dbReference type="EMBL" id="CAI0437142.1"/>
    </source>
</evidence>